<organism evidence="7 8">
    <name type="scientific">Ohtaekwangia kribbensis</name>
    <dbReference type="NCBI Taxonomy" id="688913"/>
    <lineage>
        <taxon>Bacteria</taxon>
        <taxon>Pseudomonadati</taxon>
        <taxon>Bacteroidota</taxon>
        <taxon>Cytophagia</taxon>
        <taxon>Cytophagales</taxon>
        <taxon>Fulvivirgaceae</taxon>
        <taxon>Ohtaekwangia</taxon>
    </lineage>
</organism>
<reference evidence="8" key="1">
    <citation type="journal article" date="2019" name="Int. J. Syst. Evol. Microbiol.">
        <title>The Global Catalogue of Microorganisms (GCM) 10K type strain sequencing project: providing services to taxonomists for standard genome sequencing and annotation.</title>
        <authorList>
            <consortium name="The Broad Institute Genomics Platform"/>
            <consortium name="The Broad Institute Genome Sequencing Center for Infectious Disease"/>
            <person name="Wu L."/>
            <person name="Ma J."/>
        </authorList>
    </citation>
    <scope>NUCLEOTIDE SEQUENCE [LARGE SCALE GENOMIC DNA]</scope>
    <source>
        <strain evidence="8">CCUG 58938</strain>
    </source>
</reference>
<protein>
    <submittedName>
        <fullName evidence="7">JAB domain-containing protein</fullName>
    </submittedName>
</protein>
<proteinExistence type="predicted"/>
<dbReference type="PROSITE" id="PS50249">
    <property type="entry name" value="MPN"/>
    <property type="match status" value="1"/>
</dbReference>
<dbReference type="InterPro" id="IPR037518">
    <property type="entry name" value="MPN"/>
</dbReference>
<sequence length="208" mass="23574">MTIELSDKQKIKLLNSDDVYTVMQGILLREEKIDQEKEHFWMIGLANNNRILYIELVSLGSVNAVTVEPMNVFRVAVLKGAVKAIIAHPSGELKPSDADKDLTDRLIQVGRILNIPVIDHLIISVNSYLSFVDTGLFEQLEDSTKWVPAFELIERIKKEEKKIRDQAVQEEKEKTIKKVVKNARRKGLSVDDIAELTGLTPEEIAKIK</sequence>
<dbReference type="PANTHER" id="PTHR30471:SF3">
    <property type="entry name" value="UPF0758 PROTEIN YEES-RELATED"/>
    <property type="match status" value="1"/>
</dbReference>
<dbReference type="CDD" id="cd08071">
    <property type="entry name" value="MPN_DUF2466"/>
    <property type="match status" value="1"/>
</dbReference>
<keyword evidence="4" id="KW-0862">Zinc</keyword>
<evidence type="ECO:0000256" key="5">
    <source>
        <dbReference type="ARBA" id="ARBA00023049"/>
    </source>
</evidence>
<keyword evidence="8" id="KW-1185">Reference proteome</keyword>
<accession>A0ABW3KB40</accession>
<keyword evidence="5" id="KW-0482">Metalloprotease</keyword>
<dbReference type="PANTHER" id="PTHR30471">
    <property type="entry name" value="DNA REPAIR PROTEIN RADC"/>
    <property type="match status" value="1"/>
</dbReference>
<evidence type="ECO:0000313" key="8">
    <source>
        <dbReference type="Proteomes" id="UP001597112"/>
    </source>
</evidence>
<gene>
    <name evidence="7" type="ORF">ACFQ21_26755</name>
</gene>
<keyword evidence="2" id="KW-0479">Metal-binding</keyword>
<dbReference type="Proteomes" id="UP001597112">
    <property type="component" value="Unassembled WGS sequence"/>
</dbReference>
<comment type="caution">
    <text evidence="7">The sequence shown here is derived from an EMBL/GenBank/DDBJ whole genome shotgun (WGS) entry which is preliminary data.</text>
</comment>
<dbReference type="InterPro" id="IPR025657">
    <property type="entry name" value="RadC_JAB"/>
</dbReference>
<keyword evidence="1" id="KW-0645">Protease</keyword>
<evidence type="ECO:0000256" key="1">
    <source>
        <dbReference type="ARBA" id="ARBA00022670"/>
    </source>
</evidence>
<keyword evidence="3" id="KW-0378">Hydrolase</keyword>
<evidence type="ECO:0000259" key="6">
    <source>
        <dbReference type="PROSITE" id="PS50249"/>
    </source>
</evidence>
<dbReference type="EMBL" id="JBHTKA010000014">
    <property type="protein sequence ID" value="MFD1002954.1"/>
    <property type="molecule type" value="Genomic_DNA"/>
</dbReference>
<name>A0ABW3KB40_9BACT</name>
<dbReference type="InterPro" id="IPR001405">
    <property type="entry name" value="UPF0758"/>
</dbReference>
<feature type="domain" description="MPN" evidence="6">
    <location>
        <begin position="12"/>
        <end position="137"/>
    </location>
</feature>
<evidence type="ECO:0000313" key="7">
    <source>
        <dbReference type="EMBL" id="MFD1002954.1"/>
    </source>
</evidence>
<dbReference type="Gene3D" id="3.40.140.10">
    <property type="entry name" value="Cytidine Deaminase, domain 2"/>
    <property type="match status" value="1"/>
</dbReference>
<evidence type="ECO:0000256" key="3">
    <source>
        <dbReference type="ARBA" id="ARBA00022801"/>
    </source>
</evidence>
<evidence type="ECO:0000256" key="4">
    <source>
        <dbReference type="ARBA" id="ARBA00022833"/>
    </source>
</evidence>
<dbReference type="Pfam" id="PF04002">
    <property type="entry name" value="RadC"/>
    <property type="match status" value="1"/>
</dbReference>
<dbReference type="RefSeq" id="WP_377584892.1">
    <property type="nucleotide sequence ID" value="NZ_JBHTKA010000014.1"/>
</dbReference>
<evidence type="ECO:0000256" key="2">
    <source>
        <dbReference type="ARBA" id="ARBA00022723"/>
    </source>
</evidence>